<reference evidence="2 3" key="1">
    <citation type="submission" date="2024-02" db="EMBL/GenBank/DDBJ databases">
        <title>Bacterial strain from lacustrine sediment.</title>
        <authorList>
            <person name="Petit C."/>
            <person name="Fadhlaoui K."/>
        </authorList>
    </citation>
    <scope>NUCLEOTIDE SEQUENCE [LARGE SCALE GENOMIC DNA]</scope>
    <source>
        <strain evidence="2 3">IPX-CK</strain>
    </source>
</reference>
<proteinExistence type="predicted"/>
<name>A0ABZ3EU69_9FIRM</name>
<gene>
    <name evidence="2" type="ORF">V6984_20040</name>
</gene>
<organism evidence="2 3">
    <name type="scientific">Kineothrix sedimenti</name>
    <dbReference type="NCBI Taxonomy" id="3123317"/>
    <lineage>
        <taxon>Bacteria</taxon>
        <taxon>Bacillati</taxon>
        <taxon>Bacillota</taxon>
        <taxon>Clostridia</taxon>
        <taxon>Lachnospirales</taxon>
        <taxon>Lachnospiraceae</taxon>
        <taxon>Kineothrix</taxon>
    </lineage>
</organism>
<protein>
    <submittedName>
        <fullName evidence="2">Acyl-protein synthetase</fullName>
    </submittedName>
</protein>
<evidence type="ECO:0000313" key="2">
    <source>
        <dbReference type="EMBL" id="XAH73766.1"/>
    </source>
</evidence>
<accession>A0ABZ3EU69</accession>
<dbReference type="Gene3D" id="3.40.50.12780">
    <property type="entry name" value="N-terminal domain of ligase-like"/>
    <property type="match status" value="1"/>
</dbReference>
<dbReference type="RefSeq" id="WP_342757367.1">
    <property type="nucleotide sequence ID" value="NZ_CP146256.1"/>
</dbReference>
<evidence type="ECO:0000313" key="3">
    <source>
        <dbReference type="Proteomes" id="UP001451571"/>
    </source>
</evidence>
<feature type="domain" description="Acyl-protein synthetase LuxE" evidence="1">
    <location>
        <begin position="3"/>
        <end position="355"/>
    </location>
</feature>
<keyword evidence="3" id="KW-1185">Reference proteome</keyword>
<dbReference type="EMBL" id="CP146256">
    <property type="protein sequence ID" value="XAH73766.1"/>
    <property type="molecule type" value="Genomic_DNA"/>
</dbReference>
<evidence type="ECO:0000259" key="1">
    <source>
        <dbReference type="Pfam" id="PF04443"/>
    </source>
</evidence>
<dbReference type="InterPro" id="IPR007534">
    <property type="entry name" value="LuxE"/>
</dbReference>
<dbReference type="Pfam" id="PF04443">
    <property type="entry name" value="LuxE"/>
    <property type="match status" value="1"/>
</dbReference>
<sequence>MSIIDLNFMESPYKLEKEKKDIFLTENLRYLTEYHKEKCTPYDNILKAYGYEGNKVSHYEDLPFLSVGLFKRMRLCSCGNNAEIKTITSSGTTGMQKSQIILDGETRALQQKALAAIVSDFIGKKRLPMLIFDSSSTIRKQEQYSARAAGILGFSLFASHKTYALNDDMTLNLEAVKEFVDKNGKNDFIIFGFTYMIWKYLYLELKQRNEFIDMTNGLLIHGGGWKKMQDLNITKDTFRNGLKETGGLVRVYDYYGMAEQTGSIFMECEFGHLHCSDYSGILIRRSLDFAVCEKNEKGIIQVMSLLPLSYPGHNIITEDEGMLLGEDDCPCGRKGVYFEVFGRLKRAEIRGCSDTYE</sequence>
<dbReference type="Proteomes" id="UP001451571">
    <property type="component" value="Chromosome"/>
</dbReference>
<dbReference type="InterPro" id="IPR042099">
    <property type="entry name" value="ANL_N_sf"/>
</dbReference>